<dbReference type="OrthoDB" id="6071739at2759"/>
<dbReference type="PROSITE" id="PS50802">
    <property type="entry name" value="OTU"/>
    <property type="match status" value="1"/>
</dbReference>
<feature type="region of interest" description="Disordered" evidence="1">
    <location>
        <begin position="541"/>
        <end position="563"/>
    </location>
</feature>
<dbReference type="Pfam" id="PF20266">
    <property type="entry name" value="Mab-21_C"/>
    <property type="match status" value="1"/>
</dbReference>
<feature type="region of interest" description="Disordered" evidence="1">
    <location>
        <begin position="298"/>
        <end position="373"/>
    </location>
</feature>
<dbReference type="PANTHER" id="PTHR10656">
    <property type="entry name" value="CELL FATE DETERMINING PROTEIN MAB21-RELATED"/>
    <property type="match status" value="1"/>
</dbReference>
<dbReference type="InterPro" id="IPR046906">
    <property type="entry name" value="Mab-21_HhH/H2TH-like"/>
</dbReference>
<dbReference type="Proteomes" id="UP000694844">
    <property type="component" value="Chromosome 1"/>
</dbReference>
<dbReference type="Pfam" id="PF02338">
    <property type="entry name" value="OTU"/>
    <property type="match status" value="1"/>
</dbReference>
<feature type="compositionally biased region" description="Basic and acidic residues" evidence="1">
    <location>
        <begin position="316"/>
        <end position="338"/>
    </location>
</feature>
<evidence type="ECO:0000259" key="2">
    <source>
        <dbReference type="PROSITE" id="PS50802"/>
    </source>
</evidence>
<dbReference type="Gene3D" id="1.10.1410.40">
    <property type="match status" value="1"/>
</dbReference>
<feature type="region of interest" description="Disordered" evidence="1">
    <location>
        <begin position="214"/>
        <end position="246"/>
    </location>
</feature>
<name>A0A8B8B2R1_CRAVI</name>
<dbReference type="InterPro" id="IPR003323">
    <property type="entry name" value="OTU_dom"/>
</dbReference>
<dbReference type="CDD" id="cd22758">
    <property type="entry name" value="OTU_232R-like"/>
    <property type="match status" value="1"/>
</dbReference>
<dbReference type="InterPro" id="IPR024810">
    <property type="entry name" value="MAB21L/cGLR"/>
</dbReference>
<dbReference type="RefSeq" id="XP_022297328.1">
    <property type="nucleotide sequence ID" value="XM_022441620.1"/>
</dbReference>
<dbReference type="SUPFAM" id="SSF54001">
    <property type="entry name" value="Cysteine proteinases"/>
    <property type="match status" value="1"/>
</dbReference>
<reference evidence="4" key="2">
    <citation type="submission" date="2025-08" db="UniProtKB">
        <authorList>
            <consortium name="RefSeq"/>
        </authorList>
    </citation>
    <scope>IDENTIFICATION</scope>
    <source>
        <tissue evidence="4">Whole sample</tissue>
    </source>
</reference>
<feature type="domain" description="OTU" evidence="2">
    <location>
        <begin position="406"/>
        <end position="540"/>
    </location>
</feature>
<evidence type="ECO:0000313" key="4">
    <source>
        <dbReference type="RefSeq" id="XP_022297328.1"/>
    </source>
</evidence>
<keyword evidence="3" id="KW-1185">Reference proteome</keyword>
<dbReference type="InterPro" id="IPR038765">
    <property type="entry name" value="Papain-like_cys_pep_sf"/>
</dbReference>
<evidence type="ECO:0000313" key="3">
    <source>
        <dbReference type="Proteomes" id="UP000694844"/>
    </source>
</evidence>
<dbReference type="GeneID" id="111106797"/>
<proteinExistence type="predicted"/>
<protein>
    <submittedName>
        <fullName evidence="4">Uncharacterized protein LOC111106797</fullName>
    </submittedName>
</protein>
<dbReference type="Gene3D" id="3.90.70.80">
    <property type="match status" value="1"/>
</dbReference>
<accession>A0A8B8B2R1</accession>
<dbReference type="PANTHER" id="PTHR10656:SF69">
    <property type="entry name" value="MAB-21-LIKE HHH_H2TH-LIKE DOMAIN-CONTAINING PROTEIN"/>
    <property type="match status" value="1"/>
</dbReference>
<gene>
    <name evidence="4" type="primary">LOC111106797</name>
</gene>
<reference evidence="3" key="1">
    <citation type="submission" date="2024-06" db="UniProtKB">
        <authorList>
            <consortium name="RefSeq"/>
        </authorList>
    </citation>
    <scope>NUCLEOTIDE SEQUENCE [LARGE SCALE GENOMIC DNA]</scope>
</reference>
<dbReference type="KEGG" id="cvn:111106797"/>
<dbReference type="AlphaFoldDB" id="A0A8B8B2R1"/>
<organism evidence="3 4">
    <name type="scientific">Crassostrea virginica</name>
    <name type="common">Eastern oyster</name>
    <dbReference type="NCBI Taxonomy" id="6565"/>
    <lineage>
        <taxon>Eukaryota</taxon>
        <taxon>Metazoa</taxon>
        <taxon>Spiralia</taxon>
        <taxon>Lophotrochozoa</taxon>
        <taxon>Mollusca</taxon>
        <taxon>Bivalvia</taxon>
        <taxon>Autobranchia</taxon>
        <taxon>Pteriomorphia</taxon>
        <taxon>Ostreida</taxon>
        <taxon>Ostreoidea</taxon>
        <taxon>Ostreidae</taxon>
        <taxon>Crassostrea</taxon>
    </lineage>
</organism>
<feature type="compositionally biased region" description="Acidic residues" evidence="1">
    <location>
        <begin position="544"/>
        <end position="553"/>
    </location>
</feature>
<evidence type="ECO:0000256" key="1">
    <source>
        <dbReference type="SAM" id="MobiDB-lite"/>
    </source>
</evidence>
<dbReference type="SMART" id="SM01265">
    <property type="entry name" value="Mab-21"/>
    <property type="match status" value="1"/>
</dbReference>
<sequence length="1242" mass="141733">MGLCDLCSSPLEINGKRNRCLGCNRVLCISCNEMKTKLLFMTNGNECPCSILKDIDVQNKQEIPEFHELATNSSISSISNNVDVSTYPLSVVKEGRHLITHEHSGSSLKHGTNSNFAALTQDGSTKNGIEQQNILSNKENAEEKLDIRYNQSPSGLQRKNIGWEKDYLPPSNHTEISYMPESHSFEEFTNVFWHKNTTSYGVQTDENITNVNYGTSKFRQHGDPSDESTPAKPQDMVDSKIEQQDESFSSTIENFLNLNNHNHQGKQEGQRGSVSATLSLRIPVNKINVQPFSQSVTIPVRPESKKDNTGFPEFQQSKDLEKTTHDDSQVKGKNEALQDRVTYPSQEVTPETDRKDPLSDKVMSPLNRPRKKVSKHTCAGCGRRDCEGQFMKLMKAMTAAAKSNNFTIHNVVPDGNCMFAAVVDQLEINGVVSFSSKSLRQACVEHLRSNPESEDGTHYEMFMDNESWTQYLDRMSLEGQWGDHLMLQAVSQVTKRNIEVLHGGEKQEVTKINTALAKEDQKPLHLGHVGEFHYVSLREKQDDQDLLSSEEEEGTHYSMPHNDLSILEDPKKREMFVEDYIDPYCEIPSLHMSYLLKKMLPIGMVLNDADRFMHTCITLEYTGSDEHPDSTAANSLQNALTPKLIGDVIDGLYVHHMLWKENDQETDHKGIVNVPLLMICKLVTNIGNVQEDDQATQILCLKKDTSTHHGFTGLFTNNPNHWCIAAAQSKPVCVPKFMTFGDKDQFREFENDANSKVSSYGIWFLSKPVIAFHCRWPKEATEWITRKRQSNWPSDVVIDTIVTDGCHVIDKTHPKSLNPDSECAFCFGVAERTLCNEALTREQRYCLVVFLALCSQELREASTLISTDHLKAIFFYACEELPLMCWTSNLGSCMFYLLNSLISHVEEKCIPCYFISENNTIDHLSEDEIQIISERLNNLRWNPLQHIFSLVKDREFAWEIQQVITEDMDQFKITHNVRESVLNCFIPHAIKSARNSILRRRFKVAVDTLQNAYEDRLTVATCDDQVPFQSFFNEAVQGIPLDCQWWFLLYSDEKLGMTMSSDLSLNLEPVTLSEIMDPSLVKDYASHLIPAAMALSKCQFITNFAWFLLTKYRTQQAIDNLMVCIVTYREKLGLENNPQCAPEVLEKYFDFNERTIYKALVYLYYGLHRLRQEETFVYQFDVVKVVCEKLDCREVFSQACSIASAVDKEASQYFAQRFHSCQKSDPSIVQELFLDTIITTEM</sequence>